<keyword evidence="10" id="KW-1185">Reference proteome</keyword>
<evidence type="ECO:0000256" key="1">
    <source>
        <dbReference type="ARBA" id="ARBA00004123"/>
    </source>
</evidence>
<feature type="compositionally biased region" description="Low complexity" evidence="8">
    <location>
        <begin position="158"/>
        <end position="171"/>
    </location>
</feature>
<evidence type="ECO:0000313" key="9">
    <source>
        <dbReference type="EMBL" id="KAF9069786.1"/>
    </source>
</evidence>
<name>A0A9P5PPL5_9AGAR</name>
<dbReference type="PROSITE" id="PS50082">
    <property type="entry name" value="WD_REPEATS_2"/>
    <property type="match status" value="1"/>
</dbReference>
<evidence type="ECO:0000256" key="2">
    <source>
        <dbReference type="ARBA" id="ARBA00022574"/>
    </source>
</evidence>
<dbReference type="GO" id="GO:0043527">
    <property type="term" value="C:tRNA methyltransferase complex"/>
    <property type="evidence" value="ECO:0007669"/>
    <property type="project" value="TreeGrafter"/>
</dbReference>
<dbReference type="Proteomes" id="UP000772434">
    <property type="component" value="Unassembled WGS sequence"/>
</dbReference>
<keyword evidence="4 6" id="KW-0677">Repeat</keyword>
<comment type="function">
    <text evidence="6">Required for the formation of N(7)-methylguanine at position 46 (m7G46) in tRNA. In the complex, it is required to stabilize and induce conformational changes of the catalytic subunit.</text>
</comment>
<dbReference type="AlphaFoldDB" id="A0A9P5PPL5"/>
<comment type="similarity">
    <text evidence="6">Belongs to the WD repeat TRM82 family.</text>
</comment>
<feature type="region of interest" description="Disordered" evidence="8">
    <location>
        <begin position="147"/>
        <end position="199"/>
    </location>
</feature>
<proteinExistence type="inferred from homology"/>
<keyword evidence="3 6" id="KW-0819">tRNA processing</keyword>
<comment type="caution">
    <text evidence="9">The sequence shown here is derived from an EMBL/GenBank/DDBJ whole genome shotgun (WGS) entry which is preliminary data.</text>
</comment>
<feature type="region of interest" description="Disordered" evidence="8">
    <location>
        <begin position="477"/>
        <end position="573"/>
    </location>
</feature>
<comment type="pathway">
    <text evidence="6">tRNA modification; N(7)-methylguanine-tRNA biosynthesis.</text>
</comment>
<dbReference type="Pfam" id="PF00400">
    <property type="entry name" value="WD40"/>
    <property type="match status" value="2"/>
</dbReference>
<evidence type="ECO:0000256" key="8">
    <source>
        <dbReference type="SAM" id="MobiDB-lite"/>
    </source>
</evidence>
<feature type="repeat" description="WD" evidence="7">
    <location>
        <begin position="251"/>
        <end position="284"/>
    </location>
</feature>
<dbReference type="GO" id="GO:0005634">
    <property type="term" value="C:nucleus"/>
    <property type="evidence" value="ECO:0007669"/>
    <property type="project" value="UniProtKB-SubCell"/>
</dbReference>
<dbReference type="GO" id="GO:0005829">
    <property type="term" value="C:cytosol"/>
    <property type="evidence" value="ECO:0007669"/>
    <property type="project" value="TreeGrafter"/>
</dbReference>
<accession>A0A9P5PPL5</accession>
<dbReference type="GO" id="GO:0106004">
    <property type="term" value="P:tRNA (guanine-N7)-methylation"/>
    <property type="evidence" value="ECO:0007669"/>
    <property type="project" value="UniProtKB-UniRule"/>
</dbReference>
<dbReference type="SMART" id="SM00320">
    <property type="entry name" value="WD40"/>
    <property type="match status" value="3"/>
</dbReference>
<keyword evidence="5 6" id="KW-0539">Nucleus</keyword>
<organism evidence="9 10">
    <name type="scientific">Rhodocollybia butyracea</name>
    <dbReference type="NCBI Taxonomy" id="206335"/>
    <lineage>
        <taxon>Eukaryota</taxon>
        <taxon>Fungi</taxon>
        <taxon>Dikarya</taxon>
        <taxon>Basidiomycota</taxon>
        <taxon>Agaricomycotina</taxon>
        <taxon>Agaricomycetes</taxon>
        <taxon>Agaricomycetidae</taxon>
        <taxon>Agaricales</taxon>
        <taxon>Marasmiineae</taxon>
        <taxon>Omphalotaceae</taxon>
        <taxon>Rhodocollybia</taxon>
    </lineage>
</organism>
<dbReference type="PANTHER" id="PTHR16288:SF0">
    <property type="entry name" value="TRNA (GUANINE-N(7)-)-METHYLTRANSFERASE NON-CATALYTIC SUBUNIT WDR4"/>
    <property type="match status" value="1"/>
</dbReference>
<gene>
    <name evidence="9" type="ORF">BDP27DRAFT_1324971</name>
</gene>
<evidence type="ECO:0000256" key="7">
    <source>
        <dbReference type="PROSITE-ProRule" id="PRU00221"/>
    </source>
</evidence>
<dbReference type="InterPro" id="IPR015943">
    <property type="entry name" value="WD40/YVTN_repeat-like_dom_sf"/>
</dbReference>
<sequence>MSSRFFPHSQLKIRSGIPVVVVSGFHIQLLDASTGAVVSSTLNAPENVQETLKKSGPIRCVVLDNSNTHLATLADDKKLKVWKLDGLELLHERELPKRPTSAAFTSDGQSIVVADKFGDVFHYPLHPPPADSVAVPESAGSKLTSLHAAESDEPVQDSPEAAVVESSAESSSSKKRKSKKKKEKLIENPPAPRNSLASHVNTSNGTLVLGHTSLLTYFLLTPDSKYIITADRDEHIRVSWYPQGFCIESFCLGHTQFVSAIHLPSAHPHILISGGGDAELKVWDWLSGKHKFDISILEFVRPYIKVKVKPYKRTRYADGEEQNNEGDGIQVEDPASVNNEEQAVLAVQKITTLSESILFSVTGGTALFAVAYTDDVPSSPLIHVLDFGKPILDFTTSPDSLIWVNVDLNWSENGDVATSGNAVRVAKLDNNGQFVHVSSTSPLLDALNLKCLIQATDEDLSSLNFYSALTSLPKNTGEFDADEEDHGSAGAASYIGTGIPKHIKTNTRKQSQGPGGGKKEQGKLKTQKAVAEKKKKLGVDEDTPNSKRLKSEETNAQGVDTDLQMLDVSTVGT</sequence>
<evidence type="ECO:0000313" key="10">
    <source>
        <dbReference type="Proteomes" id="UP000772434"/>
    </source>
</evidence>
<dbReference type="InterPro" id="IPR028884">
    <property type="entry name" value="Trm82"/>
</dbReference>
<dbReference type="EMBL" id="JADNRY010000047">
    <property type="protein sequence ID" value="KAF9069786.1"/>
    <property type="molecule type" value="Genomic_DNA"/>
</dbReference>
<dbReference type="SUPFAM" id="SSF50978">
    <property type="entry name" value="WD40 repeat-like"/>
    <property type="match status" value="1"/>
</dbReference>
<dbReference type="InterPro" id="IPR001680">
    <property type="entry name" value="WD40_rpt"/>
</dbReference>
<dbReference type="OrthoDB" id="339900at2759"/>
<evidence type="ECO:0000256" key="5">
    <source>
        <dbReference type="ARBA" id="ARBA00023242"/>
    </source>
</evidence>
<evidence type="ECO:0000256" key="6">
    <source>
        <dbReference type="HAMAP-Rule" id="MF_03056"/>
    </source>
</evidence>
<dbReference type="HAMAP" id="MF_03056">
    <property type="entry name" value="TRM82"/>
    <property type="match status" value="1"/>
</dbReference>
<dbReference type="InterPro" id="IPR036322">
    <property type="entry name" value="WD40_repeat_dom_sf"/>
</dbReference>
<feature type="compositionally biased region" description="Basic residues" evidence="8">
    <location>
        <begin position="173"/>
        <end position="183"/>
    </location>
</feature>
<evidence type="ECO:0000256" key="3">
    <source>
        <dbReference type="ARBA" id="ARBA00022694"/>
    </source>
</evidence>
<dbReference type="PANTHER" id="PTHR16288">
    <property type="entry name" value="WD40 REPEAT PROTEIN 4"/>
    <property type="match status" value="1"/>
</dbReference>
<protein>
    <submittedName>
        <fullName evidence="9">WD40-repeat-containing domain protein</fullName>
    </submittedName>
</protein>
<comment type="subcellular location">
    <subcellularLocation>
        <location evidence="1 6">Nucleus</location>
    </subcellularLocation>
</comment>
<dbReference type="Gene3D" id="2.130.10.10">
    <property type="entry name" value="YVTN repeat-like/Quinoprotein amine dehydrogenase"/>
    <property type="match status" value="2"/>
</dbReference>
<evidence type="ECO:0000256" key="4">
    <source>
        <dbReference type="ARBA" id="ARBA00022737"/>
    </source>
</evidence>
<reference evidence="9" key="1">
    <citation type="submission" date="2020-11" db="EMBL/GenBank/DDBJ databases">
        <authorList>
            <consortium name="DOE Joint Genome Institute"/>
            <person name="Ahrendt S."/>
            <person name="Riley R."/>
            <person name="Andreopoulos W."/>
            <person name="Labutti K."/>
            <person name="Pangilinan J."/>
            <person name="Ruiz-Duenas F.J."/>
            <person name="Barrasa J.M."/>
            <person name="Sanchez-Garcia M."/>
            <person name="Camarero S."/>
            <person name="Miyauchi S."/>
            <person name="Serrano A."/>
            <person name="Linde D."/>
            <person name="Babiker R."/>
            <person name="Drula E."/>
            <person name="Ayuso-Fernandez I."/>
            <person name="Pacheco R."/>
            <person name="Padilla G."/>
            <person name="Ferreira P."/>
            <person name="Barriuso J."/>
            <person name="Kellner H."/>
            <person name="Castanera R."/>
            <person name="Alfaro M."/>
            <person name="Ramirez L."/>
            <person name="Pisabarro A.G."/>
            <person name="Kuo A."/>
            <person name="Tritt A."/>
            <person name="Lipzen A."/>
            <person name="He G."/>
            <person name="Yan M."/>
            <person name="Ng V."/>
            <person name="Cullen D."/>
            <person name="Martin F."/>
            <person name="Rosso M.-N."/>
            <person name="Henrissat B."/>
            <person name="Hibbett D."/>
            <person name="Martinez A.T."/>
            <person name="Grigoriev I.V."/>
        </authorList>
    </citation>
    <scope>NUCLEOTIDE SEQUENCE</scope>
    <source>
        <strain evidence="9">AH 40177</strain>
    </source>
</reference>
<keyword evidence="2 6" id="KW-0853">WD repeat</keyword>